<keyword evidence="8" id="KW-0472">Membrane</keyword>
<feature type="region of interest" description="Disordered" evidence="10">
    <location>
        <begin position="111"/>
        <end position="133"/>
    </location>
</feature>
<dbReference type="STRING" id="1882483.A0A317XKR4"/>
<dbReference type="AlphaFoldDB" id="A0A317XKR4"/>
<evidence type="ECO:0000256" key="8">
    <source>
        <dbReference type="ARBA" id="ARBA00023136"/>
    </source>
</evidence>
<evidence type="ECO:0000313" key="12">
    <source>
        <dbReference type="EMBL" id="PWY98874.1"/>
    </source>
</evidence>
<dbReference type="Pfam" id="PF02096">
    <property type="entry name" value="60KD_IMP"/>
    <property type="match status" value="1"/>
</dbReference>
<feature type="compositionally biased region" description="Polar residues" evidence="10">
    <location>
        <begin position="111"/>
        <end position="128"/>
    </location>
</feature>
<reference evidence="12 13" key="1">
    <citation type="journal article" date="2018" name="Mol. Biol. Evol.">
        <title>Broad Genomic Sampling Reveals a Smut Pathogenic Ancestry of the Fungal Clade Ustilaginomycotina.</title>
        <authorList>
            <person name="Kijpornyongpan T."/>
            <person name="Mondo S.J."/>
            <person name="Barry K."/>
            <person name="Sandor L."/>
            <person name="Lee J."/>
            <person name="Lipzen A."/>
            <person name="Pangilinan J."/>
            <person name="LaButti K."/>
            <person name="Hainaut M."/>
            <person name="Henrissat B."/>
            <person name="Grigoriev I.V."/>
            <person name="Spatafora J.W."/>
            <person name="Aime M.C."/>
        </authorList>
    </citation>
    <scope>NUCLEOTIDE SEQUENCE [LARGE SCALE GENOMIC DNA]</scope>
    <source>
        <strain evidence="12 13">MCA 3645</strain>
    </source>
</reference>
<keyword evidence="5" id="KW-0809">Transit peptide</keyword>
<keyword evidence="3 9" id="KW-0812">Transmembrane</keyword>
<dbReference type="GO" id="GO:0032977">
    <property type="term" value="F:membrane insertase activity"/>
    <property type="evidence" value="ECO:0007669"/>
    <property type="project" value="InterPro"/>
</dbReference>
<evidence type="ECO:0000256" key="1">
    <source>
        <dbReference type="ARBA" id="ARBA00004448"/>
    </source>
</evidence>
<evidence type="ECO:0000256" key="10">
    <source>
        <dbReference type="SAM" id="MobiDB-lite"/>
    </source>
</evidence>
<evidence type="ECO:0000256" key="6">
    <source>
        <dbReference type="ARBA" id="ARBA00022989"/>
    </source>
</evidence>
<evidence type="ECO:0000256" key="9">
    <source>
        <dbReference type="RuleBase" id="RU003945"/>
    </source>
</evidence>
<feature type="compositionally biased region" description="Basic residues" evidence="10">
    <location>
        <begin position="549"/>
        <end position="558"/>
    </location>
</feature>
<gene>
    <name evidence="12" type="ORF">BCV70DRAFT_201661</name>
</gene>
<feature type="compositionally biased region" description="Basic and acidic residues" evidence="10">
    <location>
        <begin position="514"/>
        <end position="525"/>
    </location>
</feature>
<evidence type="ECO:0000256" key="2">
    <source>
        <dbReference type="ARBA" id="ARBA00009877"/>
    </source>
</evidence>
<feature type="compositionally biased region" description="Basic and acidic residues" evidence="10">
    <location>
        <begin position="534"/>
        <end position="548"/>
    </location>
</feature>
<dbReference type="NCBIfam" id="TIGR03592">
    <property type="entry name" value="yidC_oxa1_cterm"/>
    <property type="match status" value="1"/>
</dbReference>
<dbReference type="InterPro" id="IPR001708">
    <property type="entry name" value="YidC/ALB3/OXA1/COX18"/>
</dbReference>
<dbReference type="OrthoDB" id="2148490at2759"/>
<proteinExistence type="inferred from homology"/>
<dbReference type="Proteomes" id="UP000246740">
    <property type="component" value="Unassembled WGS sequence"/>
</dbReference>
<dbReference type="EMBL" id="KZ819197">
    <property type="protein sequence ID" value="PWY98874.1"/>
    <property type="molecule type" value="Genomic_DNA"/>
</dbReference>
<keyword evidence="13" id="KW-1185">Reference proteome</keyword>
<dbReference type="GO" id="GO:0005743">
    <property type="term" value="C:mitochondrial inner membrane"/>
    <property type="evidence" value="ECO:0007669"/>
    <property type="project" value="UniProtKB-SubCell"/>
</dbReference>
<keyword evidence="7" id="KW-0496">Mitochondrion</keyword>
<comment type="subcellular location">
    <subcellularLocation>
        <location evidence="9">Membrane</location>
        <topology evidence="9">Multi-pass membrane protein</topology>
    </subcellularLocation>
    <subcellularLocation>
        <location evidence="1">Mitochondrion inner membrane</location>
        <topology evidence="1">Multi-pass membrane protein</topology>
    </subcellularLocation>
</comment>
<dbReference type="PANTHER" id="PTHR12428">
    <property type="entry name" value="OXA1"/>
    <property type="match status" value="1"/>
</dbReference>
<evidence type="ECO:0000256" key="3">
    <source>
        <dbReference type="ARBA" id="ARBA00022692"/>
    </source>
</evidence>
<evidence type="ECO:0000259" key="11">
    <source>
        <dbReference type="Pfam" id="PF02096"/>
    </source>
</evidence>
<dbReference type="CDD" id="cd20069">
    <property type="entry name" value="5TM_Oxa1-like"/>
    <property type="match status" value="1"/>
</dbReference>
<evidence type="ECO:0000256" key="5">
    <source>
        <dbReference type="ARBA" id="ARBA00022946"/>
    </source>
</evidence>
<keyword evidence="4" id="KW-0999">Mitochondrion inner membrane</keyword>
<evidence type="ECO:0000256" key="7">
    <source>
        <dbReference type="ARBA" id="ARBA00023128"/>
    </source>
</evidence>
<name>A0A317XKR4_9BASI</name>
<dbReference type="InParanoid" id="A0A317XKR4"/>
<dbReference type="InterPro" id="IPR028055">
    <property type="entry name" value="YidC/Oxa/ALB_C"/>
</dbReference>
<evidence type="ECO:0000256" key="4">
    <source>
        <dbReference type="ARBA" id="ARBA00022792"/>
    </source>
</evidence>
<evidence type="ECO:0000313" key="13">
    <source>
        <dbReference type="Proteomes" id="UP000246740"/>
    </source>
</evidence>
<keyword evidence="6" id="KW-1133">Transmembrane helix</keyword>
<accession>A0A317XKR4</accession>
<dbReference type="PANTHER" id="PTHR12428:SF66">
    <property type="entry name" value="MITOCHONDRIAL INNER MEMBRANE PROTEIN OXA1L"/>
    <property type="match status" value="1"/>
</dbReference>
<sequence>MVASCVVRGAAQRSSRAGLASLASLRSAPILASSVSASASAATSTSASTLASSSSSSSSFLRSTSRLHTSAYASLALTRSGPAFTVARSSLLTGSGSFAAPVASRNLSFWGSSKSNPAPASTAESNAETLKDEATEKAEQLMESAGEQLQNAESAASHAVNSVENAAADLSSSVQDAASSVSQRVSESVSQVDASAVSTVTEAFSSAMGVKVGELVEAGLAHGYSPVGWITHLLDFVGTNTGLPWWGTIMVTTVILRLAIAPINIAGQKNAIKLGNIQPQLKKNMDDIKHYKATGDQMAMQKAVFETQKLMRETGTNPLKSFVPILFQFPLMFSFYLALKRVADKGLESFAHGGPSWTMDLCQPDPTYALPIVSMLATLAVAEVGFKTGTTGQSDPNQAKMMKYIFRGSMPVIGYIASSMPSGVLVYWATTNIYSLLQLLTLQIPAVRQLAKFPKRIQHPKNPYEQPSKGWADTFKAARDRMSDSAPAQPKPVTPVSSSSSSNTGSASAGSRSEALKEILDDKAAYESGAPSAREAELAAQRNRERVIKARQRRGGRR</sequence>
<dbReference type="GO" id="GO:0032979">
    <property type="term" value="P:protein insertion into mitochondrial inner membrane from matrix"/>
    <property type="evidence" value="ECO:0007669"/>
    <property type="project" value="TreeGrafter"/>
</dbReference>
<feature type="domain" description="Membrane insertase YidC/Oxa/ALB C-terminal" evidence="11">
    <location>
        <begin position="245"/>
        <end position="441"/>
    </location>
</feature>
<feature type="compositionally biased region" description="Low complexity" evidence="10">
    <location>
        <begin position="497"/>
        <end position="513"/>
    </location>
</feature>
<feature type="region of interest" description="Disordered" evidence="10">
    <location>
        <begin position="479"/>
        <end position="558"/>
    </location>
</feature>
<organism evidence="12 13">
    <name type="scientific">Testicularia cyperi</name>
    <dbReference type="NCBI Taxonomy" id="1882483"/>
    <lineage>
        <taxon>Eukaryota</taxon>
        <taxon>Fungi</taxon>
        <taxon>Dikarya</taxon>
        <taxon>Basidiomycota</taxon>
        <taxon>Ustilaginomycotina</taxon>
        <taxon>Ustilaginomycetes</taxon>
        <taxon>Ustilaginales</taxon>
        <taxon>Anthracoideaceae</taxon>
        <taxon>Testicularia</taxon>
    </lineage>
</organism>
<comment type="similarity">
    <text evidence="2 9">Belongs to the OXA1/ALB3/YidC family.</text>
</comment>
<protein>
    <recommendedName>
        <fullName evidence="11">Membrane insertase YidC/Oxa/ALB C-terminal domain-containing protein</fullName>
    </recommendedName>
</protein>